<comment type="similarity">
    <text evidence="1">Belongs to the short-chain dehydrogenases/reductases (SDR) family.</text>
</comment>
<dbReference type="Gene3D" id="3.40.50.720">
    <property type="entry name" value="NAD(P)-binding Rossmann-like Domain"/>
    <property type="match status" value="1"/>
</dbReference>
<evidence type="ECO:0000259" key="3">
    <source>
        <dbReference type="SMART" id="SM00822"/>
    </source>
</evidence>
<protein>
    <submittedName>
        <fullName evidence="4">NAD(P)-binding protein</fullName>
    </submittedName>
</protein>
<dbReference type="PANTHER" id="PTHR42901">
    <property type="entry name" value="ALCOHOL DEHYDROGENASE"/>
    <property type="match status" value="1"/>
</dbReference>
<keyword evidence="5" id="KW-1185">Reference proteome</keyword>
<evidence type="ECO:0000256" key="2">
    <source>
        <dbReference type="ARBA" id="ARBA00023002"/>
    </source>
</evidence>
<name>A0A2J6R7Q4_HYAVF</name>
<evidence type="ECO:0000256" key="1">
    <source>
        <dbReference type="ARBA" id="ARBA00006484"/>
    </source>
</evidence>
<dbReference type="Pfam" id="PF00106">
    <property type="entry name" value="adh_short"/>
    <property type="match status" value="1"/>
</dbReference>
<dbReference type="CDD" id="cd05233">
    <property type="entry name" value="SDR_c"/>
    <property type="match status" value="1"/>
</dbReference>
<evidence type="ECO:0000313" key="5">
    <source>
        <dbReference type="Proteomes" id="UP000235786"/>
    </source>
</evidence>
<dbReference type="InterPro" id="IPR036291">
    <property type="entry name" value="NAD(P)-bd_dom_sf"/>
</dbReference>
<accession>A0A2J6R7Q4</accession>
<dbReference type="Proteomes" id="UP000235786">
    <property type="component" value="Unassembled WGS sequence"/>
</dbReference>
<proteinExistence type="inferred from homology"/>
<dbReference type="PANTHER" id="PTHR42901:SF1">
    <property type="entry name" value="ALCOHOL DEHYDROGENASE"/>
    <property type="match status" value="1"/>
</dbReference>
<dbReference type="SUPFAM" id="SSF51735">
    <property type="entry name" value="NAD(P)-binding Rossmann-fold domains"/>
    <property type="match status" value="1"/>
</dbReference>
<dbReference type="PRINTS" id="PR00081">
    <property type="entry name" value="GDHRDH"/>
</dbReference>
<dbReference type="GO" id="GO:0016491">
    <property type="term" value="F:oxidoreductase activity"/>
    <property type="evidence" value="ECO:0007669"/>
    <property type="project" value="UniProtKB-KW"/>
</dbReference>
<sequence length="242" mass="26377">MNSPTETFHSRVYPAIDPSRPELSTKGKTIFITGGGAGVGAALARSFAIAVATNIAIIGRRTALLEATKIALQNEFQGLSVFTRVADVLDRIAVDGAFSDFSANIGPIDVLVHNVGYLSHVANIKDTEIEEWWRGFEINIKGSFIIAQGFLPHAARNAKVIYLTTAVAIREPFPGISGYVSSKLGATKVFEYLQAENPDLRVISMHLGVLQTEMQEKLIKDGISMPQHEIDPEAEFMKGKFM</sequence>
<dbReference type="InterPro" id="IPR057326">
    <property type="entry name" value="KR_dom"/>
</dbReference>
<dbReference type="OrthoDB" id="1933717at2759"/>
<dbReference type="InterPro" id="IPR002347">
    <property type="entry name" value="SDR_fam"/>
</dbReference>
<keyword evidence="2" id="KW-0560">Oxidoreductase</keyword>
<feature type="domain" description="Ketoreductase" evidence="3">
    <location>
        <begin position="28"/>
        <end position="213"/>
    </location>
</feature>
<reference evidence="4 5" key="1">
    <citation type="submission" date="2016-04" db="EMBL/GenBank/DDBJ databases">
        <title>A degradative enzymes factory behind the ericoid mycorrhizal symbiosis.</title>
        <authorList>
            <consortium name="DOE Joint Genome Institute"/>
            <person name="Martino E."/>
            <person name="Morin E."/>
            <person name="Grelet G."/>
            <person name="Kuo A."/>
            <person name="Kohler A."/>
            <person name="Daghino S."/>
            <person name="Barry K."/>
            <person name="Choi C."/>
            <person name="Cichocki N."/>
            <person name="Clum A."/>
            <person name="Copeland A."/>
            <person name="Hainaut M."/>
            <person name="Haridas S."/>
            <person name="Labutti K."/>
            <person name="Lindquist E."/>
            <person name="Lipzen A."/>
            <person name="Khouja H.-R."/>
            <person name="Murat C."/>
            <person name="Ohm R."/>
            <person name="Olson A."/>
            <person name="Spatafora J."/>
            <person name="Veneault-Fourrey C."/>
            <person name="Henrissat B."/>
            <person name="Grigoriev I."/>
            <person name="Martin F."/>
            <person name="Perotto S."/>
        </authorList>
    </citation>
    <scope>NUCLEOTIDE SEQUENCE [LARGE SCALE GENOMIC DNA]</scope>
    <source>
        <strain evidence="4 5">F</strain>
    </source>
</reference>
<evidence type="ECO:0000313" key="4">
    <source>
        <dbReference type="EMBL" id="PMD34553.1"/>
    </source>
</evidence>
<dbReference type="AlphaFoldDB" id="A0A2J6R7Q4"/>
<dbReference type="SMART" id="SM00822">
    <property type="entry name" value="PKS_KR"/>
    <property type="match status" value="1"/>
</dbReference>
<gene>
    <name evidence="4" type="ORF">L207DRAFT_547073</name>
</gene>
<dbReference type="STRING" id="1149755.A0A2J6R7Q4"/>
<dbReference type="EMBL" id="KZ613953">
    <property type="protein sequence ID" value="PMD34553.1"/>
    <property type="molecule type" value="Genomic_DNA"/>
</dbReference>
<organism evidence="4 5">
    <name type="scientific">Hyaloscypha variabilis (strain UAMH 11265 / GT02V1 / F)</name>
    <name type="common">Meliniomyces variabilis</name>
    <dbReference type="NCBI Taxonomy" id="1149755"/>
    <lineage>
        <taxon>Eukaryota</taxon>
        <taxon>Fungi</taxon>
        <taxon>Dikarya</taxon>
        <taxon>Ascomycota</taxon>
        <taxon>Pezizomycotina</taxon>
        <taxon>Leotiomycetes</taxon>
        <taxon>Helotiales</taxon>
        <taxon>Hyaloscyphaceae</taxon>
        <taxon>Hyaloscypha</taxon>
        <taxon>Hyaloscypha variabilis</taxon>
    </lineage>
</organism>